<evidence type="ECO:0000313" key="13">
    <source>
        <dbReference type="EMBL" id="RYB88424.1"/>
    </source>
</evidence>
<evidence type="ECO:0000256" key="3">
    <source>
        <dbReference type="ARBA" id="ARBA00022448"/>
    </source>
</evidence>
<keyword evidence="4 12" id="KW-1003">Cell membrane</keyword>
<keyword evidence="14" id="KW-1185">Reference proteome</keyword>
<feature type="transmembrane region" description="Helical" evidence="12">
    <location>
        <begin position="53"/>
        <end position="71"/>
    </location>
</feature>
<evidence type="ECO:0000256" key="1">
    <source>
        <dbReference type="ARBA" id="ARBA00004651"/>
    </source>
</evidence>
<dbReference type="PANTHER" id="PTHR30365">
    <property type="entry name" value="CYTOCHROME D UBIQUINOL OXIDASE"/>
    <property type="match status" value="1"/>
</dbReference>
<dbReference type="PIRSF" id="PIRSF006446">
    <property type="entry name" value="Cyt_quinol_oxidase_1"/>
    <property type="match status" value="1"/>
</dbReference>
<feature type="transmembrane region" description="Helical" evidence="12">
    <location>
        <begin position="218"/>
        <end position="238"/>
    </location>
</feature>
<organism evidence="13 14">
    <name type="scientific">Nocardioides glacieisoli</name>
    <dbReference type="NCBI Taxonomy" id="1168730"/>
    <lineage>
        <taxon>Bacteria</taxon>
        <taxon>Bacillati</taxon>
        <taxon>Actinomycetota</taxon>
        <taxon>Actinomycetes</taxon>
        <taxon>Propionibacteriales</taxon>
        <taxon>Nocardioidaceae</taxon>
        <taxon>Nocardioides</taxon>
    </lineage>
</organism>
<feature type="transmembrane region" description="Helical" evidence="12">
    <location>
        <begin position="6"/>
        <end position="32"/>
    </location>
</feature>
<keyword evidence="5 12" id="KW-0349">Heme</keyword>
<evidence type="ECO:0000256" key="9">
    <source>
        <dbReference type="ARBA" id="ARBA00022989"/>
    </source>
</evidence>
<comment type="caution">
    <text evidence="13">The sequence shown here is derived from an EMBL/GenBank/DDBJ whole genome shotgun (WGS) entry which is preliminary data.</text>
</comment>
<keyword evidence="3 12" id="KW-0813">Transport</keyword>
<dbReference type="AlphaFoldDB" id="A0A4Q2RKW0"/>
<dbReference type="OrthoDB" id="9807042at2"/>
<keyword evidence="11 12" id="KW-0472">Membrane</keyword>
<keyword evidence="8 12" id="KW-0249">Electron transport</keyword>
<comment type="similarity">
    <text evidence="2 12">Belongs to the cytochrome ubiquinol oxidase subunit 1 family.</text>
</comment>
<keyword evidence="6 12" id="KW-0812">Transmembrane</keyword>
<evidence type="ECO:0000313" key="14">
    <source>
        <dbReference type="Proteomes" id="UP000291838"/>
    </source>
</evidence>
<dbReference type="RefSeq" id="WP_129479588.1">
    <property type="nucleotide sequence ID" value="NZ_SDWS01000015.1"/>
</dbReference>
<dbReference type="PANTHER" id="PTHR30365:SF15">
    <property type="entry name" value="CYTOCHROME BD UBIQUINOL OXIDASE SUBUNIT 1"/>
    <property type="match status" value="1"/>
</dbReference>
<feature type="transmembrane region" description="Helical" evidence="12">
    <location>
        <begin position="342"/>
        <end position="364"/>
    </location>
</feature>
<proteinExistence type="inferred from homology"/>
<dbReference type="GO" id="GO:0019646">
    <property type="term" value="P:aerobic electron transport chain"/>
    <property type="evidence" value="ECO:0007669"/>
    <property type="project" value="InterPro"/>
</dbReference>
<evidence type="ECO:0000256" key="2">
    <source>
        <dbReference type="ARBA" id="ARBA00009819"/>
    </source>
</evidence>
<keyword evidence="10 12" id="KW-0408">Iron</keyword>
<dbReference type="GO" id="GO:0009055">
    <property type="term" value="F:electron transfer activity"/>
    <property type="evidence" value="ECO:0007669"/>
    <property type="project" value="UniProtKB-UniRule"/>
</dbReference>
<dbReference type="GO" id="GO:0046872">
    <property type="term" value="F:metal ion binding"/>
    <property type="evidence" value="ECO:0007669"/>
    <property type="project" value="UniProtKB-UniRule"/>
</dbReference>
<keyword evidence="9 12" id="KW-1133">Transmembrane helix</keyword>
<accession>A0A4Q2RKW0</accession>
<evidence type="ECO:0000256" key="6">
    <source>
        <dbReference type="ARBA" id="ARBA00022692"/>
    </source>
</evidence>
<dbReference type="GO" id="GO:0020037">
    <property type="term" value="F:heme binding"/>
    <property type="evidence" value="ECO:0007669"/>
    <property type="project" value="TreeGrafter"/>
</dbReference>
<dbReference type="GO" id="GO:0070069">
    <property type="term" value="C:cytochrome complex"/>
    <property type="evidence" value="ECO:0007669"/>
    <property type="project" value="UniProtKB-UniRule"/>
</dbReference>
<evidence type="ECO:0000256" key="8">
    <source>
        <dbReference type="ARBA" id="ARBA00022982"/>
    </source>
</evidence>
<dbReference type="Pfam" id="PF01654">
    <property type="entry name" value="Cyt_bd_oxida_I"/>
    <property type="match status" value="1"/>
</dbReference>
<dbReference type="GO" id="GO:0016682">
    <property type="term" value="F:oxidoreductase activity, acting on diphenols and related substances as donors, oxygen as acceptor"/>
    <property type="evidence" value="ECO:0007669"/>
    <property type="project" value="TreeGrafter"/>
</dbReference>
<feature type="transmembrane region" description="Helical" evidence="12">
    <location>
        <begin position="426"/>
        <end position="449"/>
    </location>
</feature>
<evidence type="ECO:0000256" key="5">
    <source>
        <dbReference type="ARBA" id="ARBA00022617"/>
    </source>
</evidence>
<name>A0A4Q2RKW0_9ACTN</name>
<reference evidence="13 14" key="1">
    <citation type="submission" date="2019-01" db="EMBL/GenBank/DDBJ databases">
        <title>Novel species of Nocardioides.</title>
        <authorList>
            <person name="Liu Q."/>
            <person name="Xin Y.-H."/>
        </authorList>
    </citation>
    <scope>NUCLEOTIDE SEQUENCE [LARGE SCALE GENOMIC DNA]</scope>
    <source>
        <strain evidence="13 14">HLT3-15</strain>
    </source>
</reference>
<dbReference type="InterPro" id="IPR002585">
    <property type="entry name" value="Cyt-d_ubiquinol_oxidase_su_1"/>
</dbReference>
<evidence type="ECO:0000256" key="4">
    <source>
        <dbReference type="ARBA" id="ARBA00022475"/>
    </source>
</evidence>
<sequence>MDPTDIARWQFAIVTVYHFLFVPITIGLSAIIAGYEITWLRTRNEQWLRLTKFFGKLFLINFAIGVVTGIVQEFQFGMNWSDYSRFVGDVFGAPLAVEGLLAFFLESTFLGLWIFGWDRLPAKLHAACMVLVHVGTLLSAYFILAANSWMQNPVGFAYNPDTGRAEMNDFAAVLLNKVQLVTFPHVVLAAYMTGAAFVVGVAMWQLGRRSSDADRPMYRMAVRTGAAIVLVSGIGVAITGDFQGKIMTDVQPMKMAAAEALYDTEAPADFSLFTLGTLDGEEETFSITVPGLLSYLATGDPQAEVQGINDLRAQYEETYGEDPGAAYYSEDGYTPNIPVTYWTFRLMIGLGILATLIAGWILWITRAGRSPAGRRTVWVAMALPFLPLFANSFGWIFTELGRQPWAVFGLMTTERAVSPGVSAGEVLTSLIVLTALYGVLAVIEVRLLLTYIARGADPLPEPPSDVDEPGNDRPLAFAY</sequence>
<dbReference type="Proteomes" id="UP000291838">
    <property type="component" value="Unassembled WGS sequence"/>
</dbReference>
<feature type="transmembrane region" description="Helical" evidence="12">
    <location>
        <begin position="376"/>
        <end position="397"/>
    </location>
</feature>
<feature type="transmembrane region" description="Helical" evidence="12">
    <location>
        <begin position="183"/>
        <end position="206"/>
    </location>
</feature>
<evidence type="ECO:0000256" key="11">
    <source>
        <dbReference type="ARBA" id="ARBA00023136"/>
    </source>
</evidence>
<feature type="transmembrane region" description="Helical" evidence="12">
    <location>
        <begin position="91"/>
        <end position="115"/>
    </location>
</feature>
<comment type="subcellular location">
    <subcellularLocation>
        <location evidence="1">Cell membrane</location>
        <topology evidence="1">Multi-pass membrane protein</topology>
    </subcellularLocation>
</comment>
<dbReference type="EMBL" id="SDWS01000015">
    <property type="protein sequence ID" value="RYB88424.1"/>
    <property type="molecule type" value="Genomic_DNA"/>
</dbReference>
<protein>
    <submittedName>
        <fullName evidence="13">Cytochrome ubiquinol oxidase subunit I</fullName>
    </submittedName>
</protein>
<keyword evidence="7 12" id="KW-0479">Metal-binding</keyword>
<evidence type="ECO:0000256" key="7">
    <source>
        <dbReference type="ARBA" id="ARBA00022723"/>
    </source>
</evidence>
<dbReference type="GO" id="GO:0005886">
    <property type="term" value="C:plasma membrane"/>
    <property type="evidence" value="ECO:0007669"/>
    <property type="project" value="UniProtKB-SubCell"/>
</dbReference>
<feature type="transmembrane region" description="Helical" evidence="12">
    <location>
        <begin position="127"/>
        <end position="150"/>
    </location>
</feature>
<gene>
    <name evidence="13" type="ORF">EUA06_21410</name>
</gene>
<evidence type="ECO:0000256" key="12">
    <source>
        <dbReference type="PIRNR" id="PIRNR006446"/>
    </source>
</evidence>
<evidence type="ECO:0000256" key="10">
    <source>
        <dbReference type="ARBA" id="ARBA00023004"/>
    </source>
</evidence>